<dbReference type="Pfam" id="PF11042">
    <property type="entry name" value="DUF2750"/>
    <property type="match status" value="1"/>
</dbReference>
<reference evidence="1 2" key="1">
    <citation type="submission" date="2019-01" db="EMBL/GenBank/DDBJ databases">
        <authorList>
            <person name="Chen W.-M."/>
        </authorList>
    </citation>
    <scope>NUCLEOTIDE SEQUENCE [LARGE SCALE GENOMIC DNA]</scope>
    <source>
        <strain evidence="1 2">KYPC3</strain>
    </source>
</reference>
<comment type="caution">
    <text evidence="1">The sequence shown here is derived from an EMBL/GenBank/DDBJ whole genome shotgun (WGS) entry which is preliminary data.</text>
</comment>
<evidence type="ECO:0000313" key="1">
    <source>
        <dbReference type="EMBL" id="RVU33359.1"/>
    </source>
</evidence>
<dbReference type="Proteomes" id="UP000283077">
    <property type="component" value="Unassembled WGS sequence"/>
</dbReference>
<dbReference type="AlphaFoldDB" id="A0A437QFM1"/>
<accession>A0A437QFM1</accession>
<proteinExistence type="predicted"/>
<dbReference type="InterPro" id="IPR021284">
    <property type="entry name" value="DUF2750"/>
</dbReference>
<sequence length="133" mass="15009">MRSKPAANAVVRRQRVSSGVPQANKFYEEVAETKVVWFGVLPGEILLEFDLKDKKVSFPVWSSKTRIERLKKLNPELLGKVEPRSVVWGQFKEHFLPILPPETKVVGVNLSGKNLTGIDIPASLLVKQVEAFW</sequence>
<dbReference type="EMBL" id="SACS01000023">
    <property type="protein sequence ID" value="RVU33359.1"/>
    <property type="molecule type" value="Genomic_DNA"/>
</dbReference>
<gene>
    <name evidence="1" type="ORF">EOE67_17345</name>
</gene>
<organism evidence="1 2">
    <name type="scientific">Rheinheimera riviphila</name>
    <dbReference type="NCBI Taxonomy" id="1834037"/>
    <lineage>
        <taxon>Bacteria</taxon>
        <taxon>Pseudomonadati</taxon>
        <taxon>Pseudomonadota</taxon>
        <taxon>Gammaproteobacteria</taxon>
        <taxon>Chromatiales</taxon>
        <taxon>Chromatiaceae</taxon>
        <taxon>Rheinheimera</taxon>
    </lineage>
</organism>
<protein>
    <submittedName>
        <fullName evidence="1">DUF2750 domain-containing protein</fullName>
    </submittedName>
</protein>
<evidence type="ECO:0000313" key="2">
    <source>
        <dbReference type="Proteomes" id="UP000283077"/>
    </source>
</evidence>
<keyword evidence="2" id="KW-1185">Reference proteome</keyword>
<name>A0A437QFM1_9GAMM</name>
<dbReference type="OrthoDB" id="2936081at2"/>